<organism evidence="2 3">
    <name type="scientific">Helianthus annuus</name>
    <name type="common">Common sunflower</name>
    <dbReference type="NCBI Taxonomy" id="4232"/>
    <lineage>
        <taxon>Eukaryota</taxon>
        <taxon>Viridiplantae</taxon>
        <taxon>Streptophyta</taxon>
        <taxon>Embryophyta</taxon>
        <taxon>Tracheophyta</taxon>
        <taxon>Spermatophyta</taxon>
        <taxon>Magnoliopsida</taxon>
        <taxon>eudicotyledons</taxon>
        <taxon>Gunneridae</taxon>
        <taxon>Pentapetalae</taxon>
        <taxon>asterids</taxon>
        <taxon>campanulids</taxon>
        <taxon>Asterales</taxon>
        <taxon>Asteraceae</taxon>
        <taxon>Asteroideae</taxon>
        <taxon>Heliantheae alliance</taxon>
        <taxon>Heliantheae</taxon>
        <taxon>Helianthus</taxon>
    </lineage>
</organism>
<name>A0A9K3NAP2_HELAN</name>
<proteinExistence type="inferred from homology"/>
<dbReference type="EMBL" id="MNCJ02000324">
    <property type="protein sequence ID" value="KAF5792875.1"/>
    <property type="molecule type" value="Genomic_DNA"/>
</dbReference>
<dbReference type="Gene3D" id="3.40.50.1820">
    <property type="entry name" value="alpha/beta hydrolase"/>
    <property type="match status" value="1"/>
</dbReference>
<dbReference type="InterPro" id="IPR001563">
    <property type="entry name" value="Peptidase_S10"/>
</dbReference>
<dbReference type="GO" id="GO:0006508">
    <property type="term" value="P:proteolysis"/>
    <property type="evidence" value="ECO:0007669"/>
    <property type="project" value="InterPro"/>
</dbReference>
<dbReference type="Gramene" id="mRNA:HanXRQr2_Chr09g0410941">
    <property type="protein sequence ID" value="mRNA:HanXRQr2_Chr09g0410941"/>
    <property type="gene ID" value="HanXRQr2_Chr09g0410941"/>
</dbReference>
<dbReference type="GO" id="GO:0004185">
    <property type="term" value="F:serine-type carboxypeptidase activity"/>
    <property type="evidence" value="ECO:0007669"/>
    <property type="project" value="UniProtKB-EC"/>
</dbReference>
<evidence type="ECO:0000313" key="3">
    <source>
        <dbReference type="Proteomes" id="UP000215914"/>
    </source>
</evidence>
<dbReference type="EC" id="3.4.16.5" evidence="2"/>
<dbReference type="SUPFAM" id="SSF53474">
    <property type="entry name" value="alpha/beta-Hydrolases"/>
    <property type="match status" value="1"/>
</dbReference>
<dbReference type="AlphaFoldDB" id="A0A9K3NAP2"/>
<accession>A0A9K3NAP2</accession>
<keyword evidence="3" id="KW-1185">Reference proteome</keyword>
<reference evidence="2" key="1">
    <citation type="journal article" date="2017" name="Nature">
        <title>The sunflower genome provides insights into oil metabolism, flowering and Asterid evolution.</title>
        <authorList>
            <person name="Badouin H."/>
            <person name="Gouzy J."/>
            <person name="Grassa C.J."/>
            <person name="Murat F."/>
            <person name="Staton S.E."/>
            <person name="Cottret L."/>
            <person name="Lelandais-Briere C."/>
            <person name="Owens G.L."/>
            <person name="Carrere S."/>
            <person name="Mayjonade B."/>
            <person name="Legrand L."/>
            <person name="Gill N."/>
            <person name="Kane N.C."/>
            <person name="Bowers J.E."/>
            <person name="Hubner S."/>
            <person name="Bellec A."/>
            <person name="Berard A."/>
            <person name="Berges H."/>
            <person name="Blanchet N."/>
            <person name="Boniface M.C."/>
            <person name="Brunel D."/>
            <person name="Catrice O."/>
            <person name="Chaidir N."/>
            <person name="Claudel C."/>
            <person name="Donnadieu C."/>
            <person name="Faraut T."/>
            <person name="Fievet G."/>
            <person name="Helmstetter N."/>
            <person name="King M."/>
            <person name="Knapp S.J."/>
            <person name="Lai Z."/>
            <person name="Le Paslier M.C."/>
            <person name="Lippi Y."/>
            <person name="Lorenzon L."/>
            <person name="Mandel J.R."/>
            <person name="Marage G."/>
            <person name="Marchand G."/>
            <person name="Marquand E."/>
            <person name="Bret-Mestries E."/>
            <person name="Morien E."/>
            <person name="Nambeesan S."/>
            <person name="Nguyen T."/>
            <person name="Pegot-Espagnet P."/>
            <person name="Pouilly N."/>
            <person name="Raftis F."/>
            <person name="Sallet E."/>
            <person name="Schiex T."/>
            <person name="Thomas J."/>
            <person name="Vandecasteele C."/>
            <person name="Vares D."/>
            <person name="Vear F."/>
            <person name="Vautrin S."/>
            <person name="Crespi M."/>
            <person name="Mangin B."/>
            <person name="Burke J.M."/>
            <person name="Salse J."/>
            <person name="Munos S."/>
            <person name="Vincourt P."/>
            <person name="Rieseberg L.H."/>
            <person name="Langlade N.B."/>
        </authorList>
    </citation>
    <scope>NUCLEOTIDE SEQUENCE</scope>
    <source>
        <tissue evidence="2">Leaves</tissue>
    </source>
</reference>
<evidence type="ECO:0000256" key="1">
    <source>
        <dbReference type="ARBA" id="ARBA00009431"/>
    </source>
</evidence>
<evidence type="ECO:0000313" key="2">
    <source>
        <dbReference type="EMBL" id="KAF5792875.1"/>
    </source>
</evidence>
<dbReference type="Proteomes" id="UP000215914">
    <property type="component" value="Unassembled WGS sequence"/>
</dbReference>
<reference evidence="2" key="2">
    <citation type="submission" date="2020-06" db="EMBL/GenBank/DDBJ databases">
        <title>Helianthus annuus Genome sequencing and assembly Release 2.</title>
        <authorList>
            <person name="Gouzy J."/>
            <person name="Langlade N."/>
            <person name="Munos S."/>
        </authorList>
    </citation>
    <scope>NUCLEOTIDE SEQUENCE</scope>
    <source>
        <tissue evidence="2">Leaves</tissue>
    </source>
</reference>
<dbReference type="Pfam" id="PF00450">
    <property type="entry name" value="Peptidase_S10"/>
    <property type="match status" value="1"/>
</dbReference>
<comment type="similarity">
    <text evidence="1">Belongs to the peptidase S10 family.</text>
</comment>
<keyword evidence="2" id="KW-0378">Hydrolase</keyword>
<gene>
    <name evidence="2" type="ORF">HanXRQr2_Chr09g0410941</name>
</gene>
<keyword evidence="2" id="KW-0121">Carboxypeptidase</keyword>
<protein>
    <submittedName>
        <fullName evidence="2">Carboxypeptidase C</fullName>
        <ecNumber evidence="2">3.4.16.5</ecNumber>
    </submittedName>
</protein>
<sequence>MAHLQEMNLLVEVDQPGNQLNNYITKLNIIISQKAASIQQLQFRSILNFVRCGATVSDMCQPAYSFCQQIFEDILSLTDNVNSMLNDWMRNLEVEIPALLEDKIQLLVYAGEYDLIRNWLGNSRWVHAMSWSDQKDFISASNVSFIVDGKEAGILKNHGPLTFIKVHNPGHMVPMDQPMAALKMLELWTTGKLLPPNKGVGAGAPV</sequence>
<dbReference type="InterPro" id="IPR029058">
    <property type="entry name" value="AB_hydrolase_fold"/>
</dbReference>
<comment type="caution">
    <text evidence="2">The sequence shown here is derived from an EMBL/GenBank/DDBJ whole genome shotgun (WGS) entry which is preliminary data.</text>
</comment>
<keyword evidence="2" id="KW-0645">Protease</keyword>